<dbReference type="Proteomes" id="UP001194746">
    <property type="component" value="Unassembled WGS sequence"/>
</dbReference>
<feature type="transmembrane region" description="Helical" evidence="5">
    <location>
        <begin position="317"/>
        <end position="342"/>
    </location>
</feature>
<name>A0AAD4GPI1_ASPNN</name>
<evidence type="ECO:0000256" key="4">
    <source>
        <dbReference type="ARBA" id="ARBA00023136"/>
    </source>
</evidence>
<dbReference type="InterPro" id="IPR020846">
    <property type="entry name" value="MFS_dom"/>
</dbReference>
<feature type="transmembrane region" description="Helical" evidence="5">
    <location>
        <begin position="102"/>
        <end position="120"/>
    </location>
</feature>
<protein>
    <recommendedName>
        <fullName evidence="6">Major facilitator superfamily (MFS) profile domain-containing protein</fullName>
    </recommendedName>
</protein>
<reference evidence="7" key="2">
    <citation type="submission" date="2020-02" db="EMBL/GenBank/DDBJ databases">
        <authorList>
            <person name="Gilchrist C.L.M."/>
            <person name="Chooi Y.-H."/>
        </authorList>
    </citation>
    <scope>NUCLEOTIDE SEQUENCE</scope>
    <source>
        <strain evidence="7">MST-FP2251</strain>
    </source>
</reference>
<feature type="transmembrane region" description="Helical" evidence="5">
    <location>
        <begin position="354"/>
        <end position="374"/>
    </location>
</feature>
<comment type="caution">
    <text evidence="7">The sequence shown here is derived from an EMBL/GenBank/DDBJ whole genome shotgun (WGS) entry which is preliminary data.</text>
</comment>
<evidence type="ECO:0000256" key="1">
    <source>
        <dbReference type="ARBA" id="ARBA00004141"/>
    </source>
</evidence>
<feature type="transmembrane region" description="Helical" evidence="5">
    <location>
        <begin position="186"/>
        <end position="207"/>
    </location>
</feature>
<dbReference type="Gene3D" id="1.20.1250.20">
    <property type="entry name" value="MFS general substrate transporter like domains"/>
    <property type="match status" value="1"/>
</dbReference>
<dbReference type="InterPro" id="IPR036259">
    <property type="entry name" value="MFS_trans_sf"/>
</dbReference>
<keyword evidence="8" id="KW-1185">Reference proteome</keyword>
<gene>
    <name evidence="7" type="ORF">FE257_013067</name>
</gene>
<feature type="transmembrane region" description="Helical" evidence="5">
    <location>
        <begin position="395"/>
        <end position="414"/>
    </location>
</feature>
<evidence type="ECO:0000256" key="3">
    <source>
        <dbReference type="ARBA" id="ARBA00022989"/>
    </source>
</evidence>
<proteinExistence type="predicted"/>
<feature type="domain" description="Major facilitator superfamily (MFS) profile" evidence="6">
    <location>
        <begin position="62"/>
        <end position="520"/>
    </location>
</feature>
<evidence type="ECO:0000256" key="2">
    <source>
        <dbReference type="ARBA" id="ARBA00022692"/>
    </source>
</evidence>
<feature type="transmembrane region" description="Helical" evidence="5">
    <location>
        <begin position="127"/>
        <end position="145"/>
    </location>
</feature>
<evidence type="ECO:0000256" key="5">
    <source>
        <dbReference type="SAM" id="Phobius"/>
    </source>
</evidence>
<evidence type="ECO:0000313" key="8">
    <source>
        <dbReference type="Proteomes" id="UP001194746"/>
    </source>
</evidence>
<dbReference type="PANTHER" id="PTHR23502">
    <property type="entry name" value="MAJOR FACILITATOR SUPERFAMILY"/>
    <property type="match status" value="1"/>
</dbReference>
<feature type="transmembrane region" description="Helical" evidence="5">
    <location>
        <begin position="493"/>
        <end position="514"/>
    </location>
</feature>
<accession>A0AAD4GPI1</accession>
<feature type="transmembrane region" description="Helical" evidence="5">
    <location>
        <begin position="426"/>
        <end position="450"/>
    </location>
</feature>
<dbReference type="GO" id="GO:0005886">
    <property type="term" value="C:plasma membrane"/>
    <property type="evidence" value="ECO:0007669"/>
    <property type="project" value="TreeGrafter"/>
</dbReference>
<dbReference type="EMBL" id="VCAU01000099">
    <property type="protein sequence ID" value="KAF9885269.1"/>
    <property type="molecule type" value="Genomic_DNA"/>
</dbReference>
<dbReference type="GO" id="GO:0022857">
    <property type="term" value="F:transmembrane transporter activity"/>
    <property type="evidence" value="ECO:0007669"/>
    <property type="project" value="InterPro"/>
</dbReference>
<feature type="transmembrane region" description="Helical" evidence="5">
    <location>
        <begin position="462"/>
        <end position="481"/>
    </location>
</feature>
<feature type="transmembrane region" description="Helical" evidence="5">
    <location>
        <begin position="60"/>
        <end position="82"/>
    </location>
</feature>
<reference evidence="7" key="1">
    <citation type="journal article" date="2019" name="Beilstein J. Org. Chem.">
        <title>Nanangenines: drimane sesquiterpenoids as the dominant metabolite cohort of a novel Australian fungus, Aspergillus nanangensis.</title>
        <authorList>
            <person name="Lacey H.J."/>
            <person name="Gilchrist C.L.M."/>
            <person name="Crombie A."/>
            <person name="Kalaitzis J.A."/>
            <person name="Vuong D."/>
            <person name="Rutledge P.J."/>
            <person name="Turner P."/>
            <person name="Pitt J.I."/>
            <person name="Lacey E."/>
            <person name="Chooi Y.H."/>
            <person name="Piggott A.M."/>
        </authorList>
    </citation>
    <scope>NUCLEOTIDE SEQUENCE</scope>
    <source>
        <strain evidence="7">MST-FP2251</strain>
    </source>
</reference>
<keyword evidence="4 5" id="KW-0472">Membrane</keyword>
<dbReference type="PANTHER" id="PTHR23502:SF164">
    <property type="entry name" value="MAJOR FACILITATOR SUPERFAMILY (MFS) PROFILE DOMAIN-CONTAINING PROTEIN"/>
    <property type="match status" value="1"/>
</dbReference>
<dbReference type="PROSITE" id="PS50850">
    <property type="entry name" value="MFS"/>
    <property type="match status" value="1"/>
</dbReference>
<dbReference type="SUPFAM" id="SSF103473">
    <property type="entry name" value="MFS general substrate transporter"/>
    <property type="match status" value="1"/>
</dbReference>
<feature type="transmembrane region" description="Helical" evidence="5">
    <location>
        <begin position="213"/>
        <end position="236"/>
    </location>
</feature>
<dbReference type="InterPro" id="IPR011701">
    <property type="entry name" value="MFS"/>
</dbReference>
<keyword evidence="3 5" id="KW-1133">Transmembrane helix</keyword>
<dbReference type="AlphaFoldDB" id="A0AAD4GPI1"/>
<comment type="subcellular location">
    <subcellularLocation>
        <location evidence="1">Membrane</location>
        <topology evidence="1">Multi-pass membrane protein</topology>
    </subcellularLocation>
</comment>
<feature type="transmembrane region" description="Helical" evidence="5">
    <location>
        <begin position="157"/>
        <end position="179"/>
    </location>
</feature>
<dbReference type="Pfam" id="PF07690">
    <property type="entry name" value="MFS_1"/>
    <property type="match status" value="1"/>
</dbReference>
<organism evidence="7 8">
    <name type="scientific">Aspergillus nanangensis</name>
    <dbReference type="NCBI Taxonomy" id="2582783"/>
    <lineage>
        <taxon>Eukaryota</taxon>
        <taxon>Fungi</taxon>
        <taxon>Dikarya</taxon>
        <taxon>Ascomycota</taxon>
        <taxon>Pezizomycotina</taxon>
        <taxon>Eurotiomycetes</taxon>
        <taxon>Eurotiomycetidae</taxon>
        <taxon>Eurotiales</taxon>
        <taxon>Aspergillaceae</taxon>
        <taxon>Aspergillus</taxon>
        <taxon>Aspergillus subgen. Circumdati</taxon>
    </lineage>
</organism>
<sequence length="528" mass="58533">MTDAKTSDIQHVEDMSREFSKMEKPVMGTARLLTEGEIVLIPRPSTDPCDPLNLPLWHKWTILVIVTLFSVGGVLLASSVGVIMQTLEAYYDYNPRVSDLSLYPTLFMGIGNVVAIPLAHAFGRRPFFLLSCLLMVATCAWAAWSPTLEQHIAARDVMSLAAGQSEALCPIIIQEIFFLHEHARSLTWFSGLQSIGVGVLMIASAYLTDSLGWRWWYIVFGIVNLVVLVLAFLFVVETKYPRSISVLAGDIDPSELLDPAISIPEKITKSTRLPLDYTNYSRRSFVHDLRPWQGHNNWRLAIEAWKQIAVVFWFPNVFWLMLCSGAFLGIYVLCTTVFAGILMPPPYSFSATSLGYVMGSQTFVGVIAIPILGYGNDLVVKYLSRRNGGIIEPEYRLLSGIIPFLSLIIATVMFGKAGSHPDQYSWAGIAVSMNVIFFAYVGMVVTSFTYVISSYPTRSDSLLVVLCACRGFISFGISFGVNSFVKEKGFEGAMNICAIIVGILAALGIPVYVFGKSIRRMTQRYAMD</sequence>
<keyword evidence="2 5" id="KW-0812">Transmembrane</keyword>
<evidence type="ECO:0000313" key="7">
    <source>
        <dbReference type="EMBL" id="KAF9885269.1"/>
    </source>
</evidence>
<evidence type="ECO:0000259" key="6">
    <source>
        <dbReference type="PROSITE" id="PS50850"/>
    </source>
</evidence>